<accession>A0A2U3EJ55</accession>
<organism evidence="1 2">
    <name type="scientific">Purpureocillium lilacinum</name>
    <name type="common">Paecilomyces lilacinus</name>
    <dbReference type="NCBI Taxonomy" id="33203"/>
    <lineage>
        <taxon>Eukaryota</taxon>
        <taxon>Fungi</taxon>
        <taxon>Dikarya</taxon>
        <taxon>Ascomycota</taxon>
        <taxon>Pezizomycotina</taxon>
        <taxon>Sordariomycetes</taxon>
        <taxon>Hypocreomycetidae</taxon>
        <taxon>Hypocreales</taxon>
        <taxon>Ophiocordycipitaceae</taxon>
        <taxon>Purpureocillium</taxon>
    </lineage>
</organism>
<proteinExistence type="predicted"/>
<comment type="caution">
    <text evidence="1">The sequence shown here is derived from an EMBL/GenBank/DDBJ whole genome shotgun (WGS) entry which is preliminary data.</text>
</comment>
<gene>
    <name evidence="1" type="ORF">PCL_07826</name>
</gene>
<name>A0A2U3EJ55_PURLI</name>
<dbReference type="AlphaFoldDB" id="A0A2U3EJ55"/>
<reference evidence="1 2" key="1">
    <citation type="journal article" date="2016" name="Front. Microbiol.">
        <title>Genome and transcriptome sequences reveal the specific parasitism of the nematophagous Purpureocillium lilacinum 36-1.</title>
        <authorList>
            <person name="Xie J."/>
            <person name="Li S."/>
            <person name="Mo C."/>
            <person name="Xiao X."/>
            <person name="Peng D."/>
            <person name="Wang G."/>
            <person name="Xiao Y."/>
        </authorList>
    </citation>
    <scope>NUCLEOTIDE SEQUENCE [LARGE SCALE GENOMIC DNA]</scope>
    <source>
        <strain evidence="1 2">36-1</strain>
    </source>
</reference>
<sequence length="133" mass="14379">MGRGRAIRVLLHLTTTTGEERLCGVDEQKNDSRLNKAKVSREVANANGGLLHDGRDDEMRLSGLNAVQWPRRLPRVIEGAGPGVVALSQRVAWTALALLLLELDMPEHVVGQRVPTYYMAQTLSPGTGGNGAN</sequence>
<evidence type="ECO:0000313" key="2">
    <source>
        <dbReference type="Proteomes" id="UP000245956"/>
    </source>
</evidence>
<dbReference type="Proteomes" id="UP000245956">
    <property type="component" value="Unassembled WGS sequence"/>
</dbReference>
<evidence type="ECO:0000313" key="1">
    <source>
        <dbReference type="EMBL" id="PWI74512.1"/>
    </source>
</evidence>
<dbReference type="EMBL" id="LCWV01000003">
    <property type="protein sequence ID" value="PWI74512.1"/>
    <property type="molecule type" value="Genomic_DNA"/>
</dbReference>
<protein>
    <submittedName>
        <fullName evidence="1">Uncharacterized protein</fullName>
    </submittedName>
</protein>